<keyword evidence="3" id="KW-1185">Reference proteome</keyword>
<dbReference type="AlphaFoldDB" id="A0A165EZD0"/>
<dbReference type="Proteomes" id="UP000077266">
    <property type="component" value="Unassembled WGS sequence"/>
</dbReference>
<sequence>MNNKMMQFPPGWPTDRLHRYLGGTLISPSLVSDPLALRLRPAQVLCDSFALAQCSLELISMSRASTRAHAPTASSPSTASSLHPDVARPWQSRTQTPSPIGTKNAGSFPPLQPIPPSPSPTTARAGYDATYRPHRPEEDETLHDLWVLTSEVIAFVFYEDDDAYGITVASTAEDRADGEDDGDAERSVTSSVYDADHEGDGEDQQQPAWIESKEKHAPAAPVDDEPIDWERLKLGYPAALPEILKVLRIAHAQLAPL</sequence>
<feature type="compositionally biased region" description="Low complexity" evidence="1">
    <location>
        <begin position="69"/>
        <end position="81"/>
    </location>
</feature>
<name>A0A165EZD0_EXIGL</name>
<evidence type="ECO:0000313" key="3">
    <source>
        <dbReference type="Proteomes" id="UP000077266"/>
    </source>
</evidence>
<evidence type="ECO:0000256" key="1">
    <source>
        <dbReference type="SAM" id="MobiDB-lite"/>
    </source>
</evidence>
<accession>A0A165EZD0</accession>
<protein>
    <submittedName>
        <fullName evidence="2">Uncharacterized protein</fullName>
    </submittedName>
</protein>
<reference evidence="2 3" key="1">
    <citation type="journal article" date="2016" name="Mol. Biol. Evol.">
        <title>Comparative Genomics of Early-Diverging Mushroom-Forming Fungi Provides Insights into the Origins of Lignocellulose Decay Capabilities.</title>
        <authorList>
            <person name="Nagy L.G."/>
            <person name="Riley R."/>
            <person name="Tritt A."/>
            <person name="Adam C."/>
            <person name="Daum C."/>
            <person name="Floudas D."/>
            <person name="Sun H."/>
            <person name="Yadav J.S."/>
            <person name="Pangilinan J."/>
            <person name="Larsson K.H."/>
            <person name="Matsuura K."/>
            <person name="Barry K."/>
            <person name="Labutti K."/>
            <person name="Kuo R."/>
            <person name="Ohm R.A."/>
            <person name="Bhattacharya S.S."/>
            <person name="Shirouzu T."/>
            <person name="Yoshinaga Y."/>
            <person name="Martin F.M."/>
            <person name="Grigoriev I.V."/>
            <person name="Hibbett D.S."/>
        </authorList>
    </citation>
    <scope>NUCLEOTIDE SEQUENCE [LARGE SCALE GENOMIC DNA]</scope>
    <source>
        <strain evidence="2 3">HHB12029</strain>
    </source>
</reference>
<organism evidence="2 3">
    <name type="scientific">Exidia glandulosa HHB12029</name>
    <dbReference type="NCBI Taxonomy" id="1314781"/>
    <lineage>
        <taxon>Eukaryota</taxon>
        <taxon>Fungi</taxon>
        <taxon>Dikarya</taxon>
        <taxon>Basidiomycota</taxon>
        <taxon>Agaricomycotina</taxon>
        <taxon>Agaricomycetes</taxon>
        <taxon>Auriculariales</taxon>
        <taxon>Exidiaceae</taxon>
        <taxon>Exidia</taxon>
    </lineage>
</organism>
<feature type="compositionally biased region" description="Pro residues" evidence="1">
    <location>
        <begin position="110"/>
        <end position="119"/>
    </location>
</feature>
<feature type="region of interest" description="Disordered" evidence="1">
    <location>
        <begin position="69"/>
        <end position="127"/>
    </location>
</feature>
<gene>
    <name evidence="2" type="ORF">EXIGLDRAFT_186830</name>
</gene>
<feature type="compositionally biased region" description="Polar residues" evidence="1">
    <location>
        <begin position="91"/>
        <end position="105"/>
    </location>
</feature>
<feature type="region of interest" description="Disordered" evidence="1">
    <location>
        <begin position="172"/>
        <end position="224"/>
    </location>
</feature>
<proteinExistence type="predicted"/>
<evidence type="ECO:0000313" key="2">
    <source>
        <dbReference type="EMBL" id="KZV88041.1"/>
    </source>
</evidence>
<dbReference type="InParanoid" id="A0A165EZD0"/>
<dbReference type="EMBL" id="KV426109">
    <property type="protein sequence ID" value="KZV88041.1"/>
    <property type="molecule type" value="Genomic_DNA"/>
</dbReference>